<dbReference type="Proteomes" id="UP001465755">
    <property type="component" value="Unassembled WGS sequence"/>
</dbReference>
<dbReference type="AlphaFoldDB" id="A0AAW1P7Y0"/>
<reference evidence="3 4" key="1">
    <citation type="journal article" date="2024" name="Nat. Commun.">
        <title>Phylogenomics reveals the evolutionary origins of lichenization in chlorophyte algae.</title>
        <authorList>
            <person name="Puginier C."/>
            <person name="Libourel C."/>
            <person name="Otte J."/>
            <person name="Skaloud P."/>
            <person name="Haon M."/>
            <person name="Grisel S."/>
            <person name="Petersen M."/>
            <person name="Berrin J.G."/>
            <person name="Delaux P.M."/>
            <person name="Dal Grande F."/>
            <person name="Keller J."/>
        </authorList>
    </citation>
    <scope>NUCLEOTIDE SEQUENCE [LARGE SCALE GENOMIC DNA]</scope>
    <source>
        <strain evidence="3 4">SAG 2036</strain>
    </source>
</reference>
<feature type="compositionally biased region" description="Polar residues" evidence="2">
    <location>
        <begin position="30"/>
        <end position="39"/>
    </location>
</feature>
<protein>
    <recommendedName>
        <fullName evidence="5">SOUL heme-binding protein</fullName>
    </recommendedName>
</protein>
<dbReference type="Pfam" id="PF04832">
    <property type="entry name" value="SOUL"/>
    <property type="match status" value="1"/>
</dbReference>
<dbReference type="Pfam" id="PF10184">
    <property type="entry name" value="DUF2358"/>
    <property type="match status" value="1"/>
</dbReference>
<comment type="similarity">
    <text evidence="1">Belongs to the HEBP family.</text>
</comment>
<gene>
    <name evidence="3" type="ORF">WJX73_010820</name>
</gene>
<dbReference type="PANTHER" id="PTHR11220">
    <property type="entry name" value="HEME-BINDING PROTEIN-RELATED"/>
    <property type="match status" value="1"/>
</dbReference>
<accession>A0AAW1P7Y0</accession>
<evidence type="ECO:0008006" key="5">
    <source>
        <dbReference type="Google" id="ProtNLM"/>
    </source>
</evidence>
<proteinExistence type="inferred from homology"/>
<name>A0AAW1P7Y0_9CHLO</name>
<evidence type="ECO:0000256" key="2">
    <source>
        <dbReference type="SAM" id="MobiDB-lite"/>
    </source>
</evidence>
<dbReference type="InterPro" id="IPR032710">
    <property type="entry name" value="NTF2-like_dom_sf"/>
</dbReference>
<dbReference type="InterPro" id="IPR006917">
    <property type="entry name" value="SOUL_heme-bd"/>
</dbReference>
<dbReference type="SUPFAM" id="SSF54427">
    <property type="entry name" value="NTF2-like"/>
    <property type="match status" value="1"/>
</dbReference>
<organism evidence="3 4">
    <name type="scientific">Symbiochloris irregularis</name>
    <dbReference type="NCBI Taxonomy" id="706552"/>
    <lineage>
        <taxon>Eukaryota</taxon>
        <taxon>Viridiplantae</taxon>
        <taxon>Chlorophyta</taxon>
        <taxon>core chlorophytes</taxon>
        <taxon>Trebouxiophyceae</taxon>
        <taxon>Trebouxiales</taxon>
        <taxon>Trebouxiaceae</taxon>
        <taxon>Symbiochloris</taxon>
    </lineage>
</organism>
<evidence type="ECO:0000313" key="4">
    <source>
        <dbReference type="Proteomes" id="UP001465755"/>
    </source>
</evidence>
<dbReference type="Gene3D" id="3.20.80.10">
    <property type="entry name" value="Regulatory factor, effector binding domain"/>
    <property type="match status" value="1"/>
</dbReference>
<dbReference type="EMBL" id="JALJOQ010000039">
    <property type="protein sequence ID" value="KAK9806065.1"/>
    <property type="molecule type" value="Genomic_DNA"/>
</dbReference>
<evidence type="ECO:0000256" key="1">
    <source>
        <dbReference type="ARBA" id="ARBA00009817"/>
    </source>
</evidence>
<keyword evidence="4" id="KW-1185">Reference proteome</keyword>
<dbReference type="SUPFAM" id="SSF55136">
    <property type="entry name" value="Probable bacterial effector-binding domain"/>
    <property type="match status" value="1"/>
</dbReference>
<dbReference type="PANTHER" id="PTHR11220:SF50">
    <property type="entry name" value="SOUL HEME-BINDING FAMILY PROTEIN"/>
    <property type="match status" value="1"/>
</dbReference>
<evidence type="ECO:0000313" key="3">
    <source>
        <dbReference type="EMBL" id="KAK9806065.1"/>
    </source>
</evidence>
<dbReference type="InterPro" id="IPR011256">
    <property type="entry name" value="Reg_factor_effector_dom_sf"/>
</dbReference>
<comment type="caution">
    <text evidence="3">The sequence shown here is derived from an EMBL/GenBank/DDBJ whole genome shotgun (WGS) entry which is preliminary data.</text>
</comment>
<dbReference type="InterPro" id="IPR018790">
    <property type="entry name" value="DUF2358"/>
</dbReference>
<feature type="region of interest" description="Disordered" evidence="2">
    <location>
        <begin position="29"/>
        <end position="66"/>
    </location>
</feature>
<feature type="compositionally biased region" description="Basic and acidic residues" evidence="2">
    <location>
        <begin position="41"/>
        <end position="56"/>
    </location>
</feature>
<sequence length="407" mass="45715">MTGSVPQRCPSDRLPLATGLPAHSQLVDRLQSSKQSSCSGRAERLRSRGTAVDDKPLAGNVPEKGRAKSSFMQERMEFLEEDLSHLFDERGLDQSQYDDKVNFMDPLTKFSSVKGYMFNIAMLKRLFAPDFQLHDIRQTGDYEITTRWTMIMQFTLNRISPLRRFWDPKLIFTGVSIMGINKENGKVNAHIDLWDAVKNNKWFSLEAASHVGGQMTSLMRSPDLDSFSYTILRKTKDYEIRRFEPFQVIEAQIDSTEGSSDSGSGQKDPAARATGAFRALVGFLTGNNKSQEKYKMTMPVLTDTGGTMRFILPLSADSKSIPEPSSSEVKTSRQPGGLWAARTFSGAANTQTSQQQADLLRQALLRAGLKPNSEQWVLARYNDPSTRPLFRRNEVLMPVDGFSLWGN</sequence>